<keyword evidence="3" id="KW-1185">Reference proteome</keyword>
<reference evidence="2 3" key="1">
    <citation type="submission" date="2020-07" db="EMBL/GenBank/DDBJ databases">
        <title>Bradyrhizobium diversity isolated from nodules of indigenous legumes of Western Australia.</title>
        <authorList>
            <person name="Klepa M.S."/>
        </authorList>
    </citation>
    <scope>NUCLEOTIDE SEQUENCE [LARGE SCALE GENOMIC DNA]</scope>
    <source>
        <strain evidence="2 3">CNPSo 4019</strain>
    </source>
</reference>
<dbReference type="EMBL" id="JACEGD010000057">
    <property type="protein sequence ID" value="MBH5391785.1"/>
    <property type="molecule type" value="Genomic_DNA"/>
</dbReference>
<evidence type="ECO:0000256" key="1">
    <source>
        <dbReference type="SAM" id="Phobius"/>
    </source>
</evidence>
<sequence length="57" mass="6136">MTNLITGLIGLSLMMTFLGILVVWIKAIPLIVIVVGVVILAVIDFVQSLRTTNGTPR</sequence>
<dbReference type="Proteomes" id="UP001194539">
    <property type="component" value="Unassembled WGS sequence"/>
</dbReference>
<dbReference type="RefSeq" id="WP_156505161.1">
    <property type="nucleotide sequence ID" value="NZ_JACEGD010000057.1"/>
</dbReference>
<proteinExistence type="predicted"/>
<evidence type="ECO:0000313" key="3">
    <source>
        <dbReference type="Proteomes" id="UP001194539"/>
    </source>
</evidence>
<organism evidence="2 3">
    <name type="scientific">Bradyrhizobium diversitatis</name>
    <dbReference type="NCBI Taxonomy" id="2755406"/>
    <lineage>
        <taxon>Bacteria</taxon>
        <taxon>Pseudomonadati</taxon>
        <taxon>Pseudomonadota</taxon>
        <taxon>Alphaproteobacteria</taxon>
        <taxon>Hyphomicrobiales</taxon>
        <taxon>Nitrobacteraceae</taxon>
        <taxon>Bradyrhizobium</taxon>
    </lineage>
</organism>
<name>A0ABS0PFG5_9BRAD</name>
<keyword evidence="1" id="KW-1133">Transmembrane helix</keyword>
<evidence type="ECO:0000313" key="2">
    <source>
        <dbReference type="EMBL" id="MBH5391785.1"/>
    </source>
</evidence>
<feature type="transmembrane region" description="Helical" evidence="1">
    <location>
        <begin position="31"/>
        <end position="49"/>
    </location>
</feature>
<comment type="caution">
    <text evidence="2">The sequence shown here is derived from an EMBL/GenBank/DDBJ whole genome shotgun (WGS) entry which is preliminary data.</text>
</comment>
<protein>
    <submittedName>
        <fullName evidence="2">Uncharacterized protein</fullName>
    </submittedName>
</protein>
<accession>A0ABS0PFG5</accession>
<keyword evidence="1" id="KW-0472">Membrane</keyword>
<gene>
    <name evidence="2" type="ORF">H1B27_36740</name>
</gene>
<keyword evidence="1" id="KW-0812">Transmembrane</keyword>